<evidence type="ECO:0000313" key="1">
    <source>
        <dbReference type="EMBL" id="MBW8289237.1"/>
    </source>
</evidence>
<dbReference type="NCBIfam" id="NF041761">
    <property type="entry name" value="PtuB"/>
    <property type="match status" value="1"/>
</dbReference>
<keyword evidence="2" id="KW-1185">Reference proteome</keyword>
<dbReference type="Proteomes" id="UP000711178">
    <property type="component" value="Unassembled WGS sequence"/>
</dbReference>
<dbReference type="GeneID" id="89684578"/>
<dbReference type="NCBIfam" id="TIGR02646">
    <property type="entry name" value="retron system putative HNH endonuclease"/>
    <property type="match status" value="1"/>
</dbReference>
<sequence>MKKLVRPLAPVCLSKYKHGRDNWGSVSPQDKADIRQVLNVMQGDYCAYCESKVSSSKQQIEHFKDKKTYPKLTFDWSNLFGSCKENTRCGQYKDGPKSPKYNPEKLIKPDVDYFVDYVNIDEQGRIIPRSGIGLLDKERVDETLKAFNLNNDPGLLKDRFDSINALKEIYQYLVENCDDFSMIRSDMQDMIKSYPFQTLLSKYFEV</sequence>
<proteinExistence type="predicted"/>
<accession>A0ABS7FGQ9</accession>
<organism evidence="1 2">
    <name type="scientific">Chromobacterium subtsugae</name>
    <dbReference type="NCBI Taxonomy" id="251747"/>
    <lineage>
        <taxon>Bacteria</taxon>
        <taxon>Pseudomonadati</taxon>
        <taxon>Pseudomonadota</taxon>
        <taxon>Betaproteobacteria</taxon>
        <taxon>Neisseriales</taxon>
        <taxon>Chromobacteriaceae</taxon>
        <taxon>Chromobacterium</taxon>
    </lineage>
</organism>
<name>A0ABS7FGQ9_9NEIS</name>
<dbReference type="EMBL" id="JAHDTB010000015">
    <property type="protein sequence ID" value="MBW8289237.1"/>
    <property type="molecule type" value="Genomic_DNA"/>
</dbReference>
<evidence type="ECO:0000313" key="2">
    <source>
        <dbReference type="Proteomes" id="UP000711178"/>
    </source>
</evidence>
<dbReference type="RefSeq" id="WP_080770373.1">
    <property type="nucleotide sequence ID" value="NZ_CP142381.1"/>
</dbReference>
<reference evidence="1 2" key="1">
    <citation type="submission" date="2021-05" db="EMBL/GenBank/DDBJ databases">
        <title>Draft Whole Genome Sequencing Of Biosensor Chromobacterium violaceum Strain CV026 Reveals A Regulatory RNA In Chromobacterium violaceum Phenotype Regulatory Network.</title>
        <authorList>
            <person name="Hong K.W."/>
            <person name="Chan K.G."/>
            <person name="Chang C.-Y."/>
        </authorList>
    </citation>
    <scope>NUCLEOTIDE SEQUENCE [LARGE SCALE GENOMIC DNA]</scope>
    <source>
        <strain evidence="1 2">ATCC 31532</strain>
    </source>
</reference>
<protein>
    <submittedName>
        <fullName evidence="1">TIGR02646 family protein</fullName>
    </submittedName>
</protein>
<comment type="caution">
    <text evidence="1">The sequence shown here is derived from an EMBL/GenBank/DDBJ whole genome shotgun (WGS) entry which is preliminary data.</text>
</comment>
<dbReference type="InterPro" id="IPR013467">
    <property type="entry name" value="HNH78-like"/>
</dbReference>
<dbReference type="Gene3D" id="1.10.30.50">
    <property type="match status" value="1"/>
</dbReference>
<dbReference type="InterPro" id="IPR053575">
    <property type="entry name" value="Retron_Ec78_HNH_endo"/>
</dbReference>
<gene>
    <name evidence="1" type="ORF">KIF53_16505</name>
</gene>